<dbReference type="PANTHER" id="PTHR12300:SF161">
    <property type="entry name" value="RECEPTOR EXPRESSION-ENHANCING PROTEIN"/>
    <property type="match status" value="1"/>
</dbReference>
<feature type="transmembrane region" description="Helical" evidence="7">
    <location>
        <begin position="111"/>
        <end position="134"/>
    </location>
</feature>
<keyword evidence="9" id="KW-1185">Reference proteome</keyword>
<keyword evidence="5 7" id="KW-0472">Membrane</keyword>
<dbReference type="GO" id="GO:0016020">
    <property type="term" value="C:membrane"/>
    <property type="evidence" value="ECO:0007669"/>
    <property type="project" value="UniProtKB-SubCell"/>
</dbReference>
<feature type="transmembrane region" description="Helical" evidence="7">
    <location>
        <begin position="69"/>
        <end position="90"/>
    </location>
</feature>
<evidence type="ECO:0000256" key="1">
    <source>
        <dbReference type="ARBA" id="ARBA00004141"/>
    </source>
</evidence>
<evidence type="ECO:0000256" key="2">
    <source>
        <dbReference type="ARBA" id="ARBA00008573"/>
    </source>
</evidence>
<dbReference type="InterPro" id="IPR004345">
    <property type="entry name" value="TB2_DP1_HVA22"/>
</dbReference>
<evidence type="ECO:0008006" key="10">
    <source>
        <dbReference type="Google" id="ProtNLM"/>
    </source>
</evidence>
<evidence type="ECO:0000256" key="6">
    <source>
        <dbReference type="RuleBase" id="RU362006"/>
    </source>
</evidence>
<accession>X6NLW5</accession>
<dbReference type="AlphaFoldDB" id="X6NLW5"/>
<name>X6NLW5_RETFI</name>
<keyword evidence="4 7" id="KW-1133">Transmembrane helix</keyword>
<reference evidence="8 9" key="1">
    <citation type="journal article" date="2013" name="Curr. Biol.">
        <title>The Genome of the Foraminiferan Reticulomyxa filosa.</title>
        <authorList>
            <person name="Glockner G."/>
            <person name="Hulsmann N."/>
            <person name="Schleicher M."/>
            <person name="Noegel A.A."/>
            <person name="Eichinger L."/>
            <person name="Gallinger C."/>
            <person name="Pawlowski J."/>
            <person name="Sierra R."/>
            <person name="Euteneuer U."/>
            <person name="Pillet L."/>
            <person name="Moustafa A."/>
            <person name="Platzer M."/>
            <person name="Groth M."/>
            <person name="Szafranski K."/>
            <person name="Schliwa M."/>
        </authorList>
    </citation>
    <scope>NUCLEOTIDE SEQUENCE [LARGE SCALE GENOMIC DNA]</scope>
</reference>
<evidence type="ECO:0000313" key="9">
    <source>
        <dbReference type="Proteomes" id="UP000023152"/>
    </source>
</evidence>
<dbReference type="Pfam" id="PF03134">
    <property type="entry name" value="TB2_DP1_HVA22"/>
    <property type="match status" value="1"/>
</dbReference>
<evidence type="ECO:0000256" key="4">
    <source>
        <dbReference type="ARBA" id="ARBA00022989"/>
    </source>
</evidence>
<feature type="transmembrane region" description="Helical" evidence="7">
    <location>
        <begin position="46"/>
        <end position="63"/>
    </location>
</feature>
<organism evidence="8 9">
    <name type="scientific">Reticulomyxa filosa</name>
    <dbReference type="NCBI Taxonomy" id="46433"/>
    <lineage>
        <taxon>Eukaryota</taxon>
        <taxon>Sar</taxon>
        <taxon>Rhizaria</taxon>
        <taxon>Retaria</taxon>
        <taxon>Foraminifera</taxon>
        <taxon>Monothalamids</taxon>
        <taxon>Reticulomyxidae</taxon>
        <taxon>Reticulomyxa</taxon>
    </lineage>
</organism>
<proteinExistence type="inferred from homology"/>
<evidence type="ECO:0000256" key="7">
    <source>
        <dbReference type="SAM" id="Phobius"/>
    </source>
</evidence>
<comment type="subcellular location">
    <subcellularLocation>
        <location evidence="1 6">Membrane</location>
        <topology evidence="1 6">Multi-pass membrane protein</topology>
    </subcellularLocation>
</comment>
<feature type="transmembrane region" description="Helical" evidence="7">
    <location>
        <begin position="181"/>
        <end position="198"/>
    </location>
</feature>
<dbReference type="EMBL" id="ASPP01007357">
    <property type="protein sequence ID" value="ETO27280.1"/>
    <property type="molecule type" value="Genomic_DNA"/>
</dbReference>
<evidence type="ECO:0000313" key="8">
    <source>
        <dbReference type="EMBL" id="ETO27280.1"/>
    </source>
</evidence>
<keyword evidence="3 7" id="KW-0812">Transmembrane</keyword>
<dbReference type="OrthoDB" id="10009287at2759"/>
<comment type="caution">
    <text evidence="8">The sequence shown here is derived from an EMBL/GenBank/DDBJ whole genome shotgun (WGS) entry which is preliminary data.</text>
</comment>
<evidence type="ECO:0000256" key="3">
    <source>
        <dbReference type="ARBA" id="ARBA00022692"/>
    </source>
</evidence>
<dbReference type="Proteomes" id="UP000023152">
    <property type="component" value="Unassembled WGS sequence"/>
</dbReference>
<evidence type="ECO:0000256" key="5">
    <source>
        <dbReference type="ARBA" id="ARBA00023136"/>
    </source>
</evidence>
<gene>
    <name evidence="8" type="ORF">RFI_09854</name>
</gene>
<sequence length="253" mass="29473">MKLLFIEKPPAERTKTVRKGKEGVRNVKKFKKDLVVNNHNFGFFNYFKEFFASFFSVTMIGILTTPLKFVLGIVADCVLTVVENMYFWLLPVLRTAGVVKEQKQALYRNYMCFWSILALLLFIEYTSFSVLYWIPFYRPLRLGFVIWIQVCQCYSSARIIDSVKPVIEKRRNLIDSMFKKVCFFFFVFFKIITLFLFIDNTVSICSGAVVDKLKRKSGELVTNHGHKLLSAVVELASLSHRSQFSLLSNDKRN</sequence>
<dbReference type="PANTHER" id="PTHR12300">
    <property type="entry name" value="HVA22-LIKE PROTEINS"/>
    <property type="match status" value="1"/>
</dbReference>
<protein>
    <recommendedName>
        <fullName evidence="10">Receptor expression-enhancing protein</fullName>
    </recommendedName>
</protein>
<comment type="similarity">
    <text evidence="2 6">Belongs to the DP1 family.</text>
</comment>